<reference evidence="3 4" key="1">
    <citation type="submission" date="2015-08" db="EMBL/GenBank/DDBJ databases">
        <authorList>
            <person name="Babu N.S."/>
            <person name="Beckwith C.J."/>
            <person name="Beseler K.G."/>
            <person name="Brison A."/>
            <person name="Carone J.V."/>
            <person name="Caskin T.P."/>
            <person name="Diamond M."/>
            <person name="Durham M.E."/>
            <person name="Foxe J.M."/>
            <person name="Go M."/>
            <person name="Henderson B.A."/>
            <person name="Jones I.B."/>
            <person name="McGettigan J.A."/>
            <person name="Micheletti S.J."/>
            <person name="Nasrallah M.E."/>
            <person name="Ortiz D."/>
            <person name="Piller C.R."/>
            <person name="Privatt S.R."/>
            <person name="Schneider S.L."/>
            <person name="Sharp S."/>
            <person name="Smith T.C."/>
            <person name="Stanton J.D."/>
            <person name="Ullery H.E."/>
            <person name="Wilson R.J."/>
            <person name="Serrano M.G."/>
            <person name="Buck G."/>
            <person name="Lee V."/>
            <person name="Wang Y."/>
            <person name="Carvalho R."/>
            <person name="Voegtly L."/>
            <person name="Shi R."/>
            <person name="Duckworth R."/>
            <person name="Johnson A."/>
            <person name="Loviza R."/>
            <person name="Walstead R."/>
            <person name="Shah Z."/>
            <person name="Kiflezghi M."/>
            <person name="Wade K."/>
            <person name="Ball S.L."/>
            <person name="Bradley K.W."/>
            <person name="Asai D.J."/>
            <person name="Bowman C.A."/>
            <person name="Russell D.A."/>
            <person name="Pope W.H."/>
            <person name="Jacobs-Sera D."/>
            <person name="Hendrix R.W."/>
            <person name="Hatfull G.F."/>
        </authorList>
    </citation>
    <scope>NUCLEOTIDE SEQUENCE [LARGE SCALE GENOMIC DNA]</scope>
    <source>
        <strain evidence="3 4">DSM 27648</strain>
    </source>
</reference>
<gene>
    <name evidence="3" type="ORF">AKJ09_08210</name>
</gene>
<feature type="chain" id="PRO_5005466977" evidence="2">
    <location>
        <begin position="30"/>
        <end position="847"/>
    </location>
</feature>
<evidence type="ECO:0000313" key="4">
    <source>
        <dbReference type="Proteomes" id="UP000064967"/>
    </source>
</evidence>
<dbReference type="Proteomes" id="UP000064967">
    <property type="component" value="Chromosome"/>
</dbReference>
<keyword evidence="2" id="KW-0732">Signal</keyword>
<dbReference type="EMBL" id="CP012333">
    <property type="protein sequence ID" value="AKV01547.1"/>
    <property type="molecule type" value="Genomic_DNA"/>
</dbReference>
<proteinExistence type="predicted"/>
<dbReference type="KEGG" id="llu:AKJ09_08210"/>
<dbReference type="Gene3D" id="3.20.20.140">
    <property type="entry name" value="Metal-dependent hydrolases"/>
    <property type="match status" value="1"/>
</dbReference>
<feature type="compositionally biased region" description="Low complexity" evidence="1">
    <location>
        <begin position="30"/>
        <end position="46"/>
    </location>
</feature>
<dbReference type="PROSITE" id="PS51257">
    <property type="entry name" value="PROKAR_LIPOPROTEIN"/>
    <property type="match status" value="1"/>
</dbReference>
<name>A0A0K1Q7A8_9BACT</name>
<dbReference type="InterPro" id="IPR016195">
    <property type="entry name" value="Pol/histidinol_Pase-like"/>
</dbReference>
<organism evidence="3 4">
    <name type="scientific">Labilithrix luteola</name>
    <dbReference type="NCBI Taxonomy" id="1391654"/>
    <lineage>
        <taxon>Bacteria</taxon>
        <taxon>Pseudomonadati</taxon>
        <taxon>Myxococcota</taxon>
        <taxon>Polyangia</taxon>
        <taxon>Polyangiales</taxon>
        <taxon>Labilitrichaceae</taxon>
        <taxon>Labilithrix</taxon>
    </lineage>
</organism>
<feature type="region of interest" description="Disordered" evidence="1">
    <location>
        <begin position="29"/>
        <end position="66"/>
    </location>
</feature>
<dbReference type="STRING" id="1391654.AKJ09_08210"/>
<evidence type="ECO:0000256" key="1">
    <source>
        <dbReference type="SAM" id="MobiDB-lite"/>
    </source>
</evidence>
<evidence type="ECO:0000256" key="2">
    <source>
        <dbReference type="SAM" id="SignalP"/>
    </source>
</evidence>
<evidence type="ECO:0000313" key="3">
    <source>
        <dbReference type="EMBL" id="AKV01547.1"/>
    </source>
</evidence>
<sequence length="847" mass="88815">MVGRVARIAFGAAPMLALFVVACPKPHDAAPPSKAARTATPAAKAPSRARVHPMKPGEALGGPNATGRPGDWVLENDDVVFVVDALGRGGGFAESGGNIVDAADAHVRKDELGQLFTYFGTFPRQGVYTAISSREEPDGTAVVEARGHELYEAGVEVVTEYRLAPGDRALAIRTTLHNRGDAVVDGLGLGDAIQWGGVDKFAPGKSVGFKGPSESAFLGGLGRFTSYAITSTEGQIGAISGGAWSDTEQKRTVTLGPGQSVTYERILLVGQRPDVSSLVAELAKASGAPVGPVAIALVDANGRAVRVARGAKAIVATPSGEPVMTIVAATDGESFGGELPEGDWTLSFAPSAGRRGNGTKVPVVVKKGAVAKATLAVTDVGSLRVGCTDVSSRVLPCKVTVEGTSGTETPDFGPSHVAAGAKNQLFTQGDARTVALAPGSYRLTFTRGPEYAAETMDVVVSAGGTQTVAQALRRVVDTTGYVSTDFHQHTMLSADAGISTTDRIVANAAEGVEVAVATEHNVVADLEPLVRELGLAPMLVEIAGNELTTDASKKPWGHANVFPLIADPHEFRGGATPVRDRTAREVFADVRALPGRPLIQVNHPRSGSNGYFDQLGFDRRTGEGTAPGYDPAFDSLEVWNGRNVEARTKILDDFFALLRTKHPVTPIADTDTHGLVGHEPGFPRTWVRVTKDDALDQWDRARSDDLVRGVRTLRDVVLSNGPFLQVTANGEPIGSIARTKGGVANVKVRVVSAPFVAVDRVEIRAAGDAKAAKSFVDVVPKKDESGAMVAEASFTIRASSDDAFIVIASGKRPMRPMMTGDEREIAPWAMTSPIWLDADGDGESLGR</sequence>
<dbReference type="AlphaFoldDB" id="A0A0K1Q7A8"/>
<keyword evidence="4" id="KW-1185">Reference proteome</keyword>
<feature type="signal peptide" evidence="2">
    <location>
        <begin position="1"/>
        <end position="29"/>
    </location>
</feature>
<dbReference type="NCBIfam" id="NF038032">
    <property type="entry name" value="CehA_McbA_metalo"/>
    <property type="match status" value="1"/>
</dbReference>
<accession>A0A0K1Q7A8</accession>
<dbReference type="SUPFAM" id="SSF89550">
    <property type="entry name" value="PHP domain-like"/>
    <property type="match status" value="1"/>
</dbReference>
<protein>
    <submittedName>
        <fullName evidence="3">PHP domain protein</fullName>
    </submittedName>
</protein>